<dbReference type="RefSeq" id="WP_271275627.1">
    <property type="nucleotide sequence ID" value="NZ_BAABFD010000015.1"/>
</dbReference>
<dbReference type="EMBL" id="JAPNUD010000012">
    <property type="protein sequence ID" value="MDA0640390.1"/>
    <property type="molecule type" value="Genomic_DNA"/>
</dbReference>
<evidence type="ECO:0000313" key="2">
    <source>
        <dbReference type="Proteomes" id="UP001212498"/>
    </source>
</evidence>
<reference evidence="1 2" key="1">
    <citation type="submission" date="2022-11" db="EMBL/GenBank/DDBJ databases">
        <title>Nonomuraea corallina sp. nov., a new species of the genus Nonomuraea isolated from sea side sediment in Thai sea.</title>
        <authorList>
            <person name="Ngamcharungchit C."/>
            <person name="Matsumoto A."/>
            <person name="Suriyachadkun C."/>
            <person name="Panbangred W."/>
            <person name="Inahashi Y."/>
            <person name="Intra B."/>
        </authorList>
    </citation>
    <scope>NUCLEOTIDE SEQUENCE [LARGE SCALE GENOMIC DNA]</scope>
    <source>
        <strain evidence="1 2">DSM 43553</strain>
    </source>
</reference>
<proteinExistence type="predicted"/>
<protein>
    <submittedName>
        <fullName evidence="1">Uncharacterized protein</fullName>
    </submittedName>
</protein>
<sequence length="285" mass="30962">MPSFPQEPSRRSVEDVDLDSLLALVTESLGYTCVFAADGASLTMRGPREIRVRLTGLRREAVRRAREDWPTLVSEHLAHAVAGGPLDYCDLEQVRPLLTTRVEPAGEVADPARVVGRHLNGDLVELLAVGDRPVRPEEAGCWPVPAARALELAVSNVRLGVRLTTESVELSGTPVTRLTAATPAAATHLRWLEEYLPVPADGALVVLPDPYTLLVHPVDGIGVVRAIERLRVHAARTGGLSSQVYWWHGGRLALIRADIELRQGQTRLVVAPPPEFAEVLARLAV</sequence>
<keyword evidence="2" id="KW-1185">Reference proteome</keyword>
<evidence type="ECO:0000313" key="1">
    <source>
        <dbReference type="EMBL" id="MDA0640390.1"/>
    </source>
</evidence>
<gene>
    <name evidence="1" type="ORF">OUY24_07140</name>
</gene>
<name>A0ABT4STM3_9ACTN</name>
<accession>A0ABT4STM3</accession>
<organism evidence="1 2">
    <name type="scientific">Nonomuraea ferruginea</name>
    <dbReference type="NCBI Taxonomy" id="46174"/>
    <lineage>
        <taxon>Bacteria</taxon>
        <taxon>Bacillati</taxon>
        <taxon>Actinomycetota</taxon>
        <taxon>Actinomycetes</taxon>
        <taxon>Streptosporangiales</taxon>
        <taxon>Streptosporangiaceae</taxon>
        <taxon>Nonomuraea</taxon>
    </lineage>
</organism>
<comment type="caution">
    <text evidence="1">The sequence shown here is derived from an EMBL/GenBank/DDBJ whole genome shotgun (WGS) entry which is preliminary data.</text>
</comment>
<dbReference type="Proteomes" id="UP001212498">
    <property type="component" value="Unassembled WGS sequence"/>
</dbReference>